<dbReference type="STRING" id="29845.A0A1V6RT90"/>
<dbReference type="Proteomes" id="UP000191518">
    <property type="component" value="Unassembled WGS sequence"/>
</dbReference>
<feature type="region of interest" description="Disordered" evidence="1">
    <location>
        <begin position="1"/>
        <end position="55"/>
    </location>
</feature>
<proteinExistence type="predicted"/>
<gene>
    <name evidence="2" type="ORF">PENVUL_c028G03420</name>
</gene>
<evidence type="ECO:0000313" key="2">
    <source>
        <dbReference type="EMBL" id="OQE04992.1"/>
    </source>
</evidence>
<comment type="caution">
    <text evidence="2">The sequence shown here is derived from an EMBL/GenBank/DDBJ whole genome shotgun (WGS) entry which is preliminary data.</text>
</comment>
<dbReference type="OrthoDB" id="4352007at2759"/>
<keyword evidence="3" id="KW-1185">Reference proteome</keyword>
<sequence length="305" mass="34347">MTDHWEDFEETEGAAFDDEDDIENGQTSSFGIHLEEEGGESGYHTRNPLENPEQRSTLTSYEGSVDVRGNALETIHGQLGADSTKFASLVVYEFRFTGIKWKSRIRQVRISVKFRSSTLGARGPRIHSFSPHGTYGLLPVDQDYSDSRESEVNAQVGQTCTNLGGSLKWTTAKSYTSTNYTQIKGVFRTDEYGYDYGVTWILNENPTTKTGVPTWFRAAIILEREDEDKFEADVEVATEVDNRTWKERLRGVKDPTNEPVLYNPQIKPTNKLRPGYDISQLGDIKPVEFFDASLQTVLGDTGKKS</sequence>
<reference evidence="3" key="1">
    <citation type="journal article" date="2017" name="Nat. Microbiol.">
        <title>Global analysis of biosynthetic gene clusters reveals vast potential of secondary metabolite production in Penicillium species.</title>
        <authorList>
            <person name="Nielsen J.C."/>
            <person name="Grijseels S."/>
            <person name="Prigent S."/>
            <person name="Ji B."/>
            <person name="Dainat J."/>
            <person name="Nielsen K.F."/>
            <person name="Frisvad J.C."/>
            <person name="Workman M."/>
            <person name="Nielsen J."/>
        </authorList>
    </citation>
    <scope>NUCLEOTIDE SEQUENCE [LARGE SCALE GENOMIC DNA]</scope>
    <source>
        <strain evidence="3">IBT 29486</strain>
    </source>
</reference>
<evidence type="ECO:0000256" key="1">
    <source>
        <dbReference type="SAM" id="MobiDB-lite"/>
    </source>
</evidence>
<protein>
    <submittedName>
        <fullName evidence="2">Uncharacterized protein</fullName>
    </submittedName>
</protein>
<name>A0A1V6RT90_9EURO</name>
<dbReference type="EMBL" id="MDYP01000028">
    <property type="protein sequence ID" value="OQE04992.1"/>
    <property type="molecule type" value="Genomic_DNA"/>
</dbReference>
<dbReference type="AlphaFoldDB" id="A0A1V6RT90"/>
<organism evidence="2 3">
    <name type="scientific">Penicillium vulpinum</name>
    <dbReference type="NCBI Taxonomy" id="29845"/>
    <lineage>
        <taxon>Eukaryota</taxon>
        <taxon>Fungi</taxon>
        <taxon>Dikarya</taxon>
        <taxon>Ascomycota</taxon>
        <taxon>Pezizomycotina</taxon>
        <taxon>Eurotiomycetes</taxon>
        <taxon>Eurotiomycetidae</taxon>
        <taxon>Eurotiales</taxon>
        <taxon>Aspergillaceae</taxon>
        <taxon>Penicillium</taxon>
    </lineage>
</organism>
<feature type="compositionally biased region" description="Acidic residues" evidence="1">
    <location>
        <begin position="1"/>
        <end position="23"/>
    </location>
</feature>
<accession>A0A1V6RT90</accession>
<evidence type="ECO:0000313" key="3">
    <source>
        <dbReference type="Proteomes" id="UP000191518"/>
    </source>
</evidence>